<evidence type="ECO:0000256" key="9">
    <source>
        <dbReference type="ARBA" id="ARBA00076414"/>
    </source>
</evidence>
<dbReference type="GO" id="GO:0006457">
    <property type="term" value="P:protein folding"/>
    <property type="evidence" value="ECO:0007669"/>
    <property type="project" value="InterPro"/>
</dbReference>
<sequence length="211" mass="24297">MINDKEKELEKELDKEMKKEVETFEEDIIKEEEEKEECGCGCKGHGEEKGSCCCEKEEKDTEEEIGKLKAEVEDWKQSYLRKQADFQNFTKRKEKEVEELRKFASEKIITKLLDGLDNLERAISASEATKDFDGLVKGVDMILGQLKGIMETEGVEPIKAEGKYDPMYHHAVMVEDNPEFEDDTIILELQKGYTMKGKVIRPSMVKVCKRG</sequence>
<dbReference type="HAMAP" id="MF_01151">
    <property type="entry name" value="GrpE"/>
    <property type="match status" value="1"/>
</dbReference>
<dbReference type="SUPFAM" id="SSF58014">
    <property type="entry name" value="Coiled-coil domain of nucleotide exchange factor GrpE"/>
    <property type="match status" value="1"/>
</dbReference>
<dbReference type="PANTHER" id="PTHR21237">
    <property type="entry name" value="GRPE PROTEIN"/>
    <property type="match status" value="1"/>
</dbReference>
<organism evidence="14 15">
    <name type="scientific">Fusobacterium ulcerans</name>
    <dbReference type="NCBI Taxonomy" id="861"/>
    <lineage>
        <taxon>Bacteria</taxon>
        <taxon>Fusobacteriati</taxon>
        <taxon>Fusobacteriota</taxon>
        <taxon>Fusobacteriia</taxon>
        <taxon>Fusobacteriales</taxon>
        <taxon>Fusobacteriaceae</taxon>
        <taxon>Fusobacterium</taxon>
    </lineage>
</organism>
<dbReference type="GO" id="GO:0051087">
    <property type="term" value="F:protein-folding chaperone binding"/>
    <property type="evidence" value="ECO:0007669"/>
    <property type="project" value="InterPro"/>
</dbReference>
<dbReference type="InterPro" id="IPR013805">
    <property type="entry name" value="GrpE_CC"/>
</dbReference>
<dbReference type="AlphaFoldDB" id="A0AAX1TRK7"/>
<dbReference type="GeneID" id="78454604"/>
<dbReference type="CDD" id="cd00446">
    <property type="entry name" value="GrpE"/>
    <property type="match status" value="1"/>
</dbReference>
<dbReference type="GO" id="GO:0051082">
    <property type="term" value="F:unfolded protein binding"/>
    <property type="evidence" value="ECO:0007669"/>
    <property type="project" value="TreeGrafter"/>
</dbReference>
<dbReference type="KEGG" id="ful:C4N20_07275"/>
<dbReference type="Gene3D" id="3.90.20.20">
    <property type="match status" value="1"/>
</dbReference>
<dbReference type="FunFam" id="2.30.22.10:FF:000001">
    <property type="entry name" value="Protein GrpE"/>
    <property type="match status" value="1"/>
</dbReference>
<dbReference type="PRINTS" id="PR00773">
    <property type="entry name" value="GRPEPROTEIN"/>
</dbReference>
<evidence type="ECO:0000256" key="13">
    <source>
        <dbReference type="SAM" id="Coils"/>
    </source>
</evidence>
<protein>
    <recommendedName>
        <fullName evidence="8 10">Protein GrpE</fullName>
    </recommendedName>
    <alternativeName>
        <fullName evidence="9 10">HSP-70 cofactor</fullName>
    </alternativeName>
</protein>
<keyword evidence="13" id="KW-0175">Coiled coil</keyword>
<keyword evidence="5 10" id="KW-0346">Stress response</keyword>
<evidence type="ECO:0000256" key="4">
    <source>
        <dbReference type="ARBA" id="ARBA00022490"/>
    </source>
</evidence>
<dbReference type="Gene3D" id="2.30.22.10">
    <property type="entry name" value="Head domain of nucleotide exchange factor GrpE"/>
    <property type="match status" value="1"/>
</dbReference>
<dbReference type="Pfam" id="PF01025">
    <property type="entry name" value="GrpE"/>
    <property type="match status" value="1"/>
</dbReference>
<evidence type="ECO:0000256" key="3">
    <source>
        <dbReference type="ARBA" id="ARBA00011738"/>
    </source>
</evidence>
<dbReference type="PANTHER" id="PTHR21237:SF23">
    <property type="entry name" value="GRPE PROTEIN HOMOLOG, MITOCHONDRIAL"/>
    <property type="match status" value="1"/>
</dbReference>
<dbReference type="Proteomes" id="UP000249008">
    <property type="component" value="Chromosome 1"/>
</dbReference>
<keyword evidence="6 10" id="KW-0143">Chaperone</keyword>
<dbReference type="InterPro" id="IPR000740">
    <property type="entry name" value="GrpE"/>
</dbReference>
<comment type="subcellular location">
    <subcellularLocation>
        <location evidence="1 10">Cytoplasm</location>
    </subcellularLocation>
</comment>
<evidence type="ECO:0000256" key="2">
    <source>
        <dbReference type="ARBA" id="ARBA00009054"/>
    </source>
</evidence>
<feature type="coiled-coil region" evidence="13">
    <location>
        <begin position="2"/>
        <end position="34"/>
    </location>
</feature>
<evidence type="ECO:0000256" key="10">
    <source>
        <dbReference type="HAMAP-Rule" id="MF_01151"/>
    </source>
</evidence>
<evidence type="ECO:0000256" key="12">
    <source>
        <dbReference type="RuleBase" id="RU004478"/>
    </source>
</evidence>
<evidence type="ECO:0000256" key="11">
    <source>
        <dbReference type="RuleBase" id="RU000639"/>
    </source>
</evidence>
<accession>A0AAX1TRK7</accession>
<comment type="function">
    <text evidence="7 10 11">Participates actively in the response to hyperosmotic and heat shock by preventing the aggregation of stress-denatured proteins, in association with DnaK and GrpE. It is the nucleotide exchange factor for DnaK and may function as a thermosensor. Unfolded proteins bind initially to DnaJ; upon interaction with the DnaJ-bound protein, DnaK hydrolyzes its bound ATP, resulting in the formation of a stable complex. GrpE releases ADP from DnaK; ATP binding to DnaK triggers the release of the substrate protein, thus completing the reaction cycle. Several rounds of ATP-dependent interactions between DnaJ, DnaK and GrpE are required for fully efficient folding.</text>
</comment>
<evidence type="ECO:0000313" key="14">
    <source>
        <dbReference type="EMBL" id="SQI99263.1"/>
    </source>
</evidence>
<dbReference type="GO" id="GO:0000774">
    <property type="term" value="F:adenyl-nucleotide exchange factor activity"/>
    <property type="evidence" value="ECO:0007669"/>
    <property type="project" value="InterPro"/>
</dbReference>
<comment type="subunit">
    <text evidence="3 10">Homodimer.</text>
</comment>
<evidence type="ECO:0000256" key="7">
    <source>
        <dbReference type="ARBA" id="ARBA00053401"/>
    </source>
</evidence>
<dbReference type="GO" id="GO:0005737">
    <property type="term" value="C:cytoplasm"/>
    <property type="evidence" value="ECO:0007669"/>
    <property type="project" value="UniProtKB-SubCell"/>
</dbReference>
<evidence type="ECO:0000256" key="1">
    <source>
        <dbReference type="ARBA" id="ARBA00004496"/>
    </source>
</evidence>
<gene>
    <name evidence="10 14" type="primary">grpE</name>
    <name evidence="14" type="ORF">NCTC12112_00002</name>
</gene>
<reference evidence="14 15" key="1">
    <citation type="submission" date="2018-06" db="EMBL/GenBank/DDBJ databases">
        <authorList>
            <consortium name="Pathogen Informatics"/>
            <person name="Doyle S."/>
        </authorList>
    </citation>
    <scope>NUCLEOTIDE SEQUENCE [LARGE SCALE GENOMIC DNA]</scope>
    <source>
        <strain evidence="14 15">NCTC12112</strain>
    </source>
</reference>
<dbReference type="SUPFAM" id="SSF51064">
    <property type="entry name" value="Head domain of nucleotide exchange factor GrpE"/>
    <property type="match status" value="1"/>
</dbReference>
<dbReference type="EMBL" id="LS483487">
    <property type="protein sequence ID" value="SQI99263.1"/>
    <property type="molecule type" value="Genomic_DNA"/>
</dbReference>
<name>A0AAX1TRK7_9FUSO</name>
<proteinExistence type="inferred from homology"/>
<dbReference type="RefSeq" id="WP_005982615.1">
    <property type="nucleotide sequence ID" value="NZ_BAABXY010000001.1"/>
</dbReference>
<dbReference type="NCBIfam" id="NF010738">
    <property type="entry name" value="PRK14140.1"/>
    <property type="match status" value="1"/>
</dbReference>
<keyword evidence="4 10" id="KW-0963">Cytoplasm</keyword>
<dbReference type="InterPro" id="IPR009012">
    <property type="entry name" value="GrpE_head"/>
</dbReference>
<evidence type="ECO:0000256" key="5">
    <source>
        <dbReference type="ARBA" id="ARBA00023016"/>
    </source>
</evidence>
<dbReference type="GO" id="GO:0042803">
    <property type="term" value="F:protein homodimerization activity"/>
    <property type="evidence" value="ECO:0007669"/>
    <property type="project" value="InterPro"/>
</dbReference>
<comment type="similarity">
    <text evidence="2 10 12">Belongs to the GrpE family.</text>
</comment>
<evidence type="ECO:0000313" key="15">
    <source>
        <dbReference type="Proteomes" id="UP000249008"/>
    </source>
</evidence>
<evidence type="ECO:0000256" key="6">
    <source>
        <dbReference type="ARBA" id="ARBA00023186"/>
    </source>
</evidence>
<evidence type="ECO:0000256" key="8">
    <source>
        <dbReference type="ARBA" id="ARBA00072274"/>
    </source>
</evidence>
<dbReference type="PROSITE" id="PS01071">
    <property type="entry name" value="GRPE"/>
    <property type="match status" value="1"/>
</dbReference>